<evidence type="ECO:0000256" key="2">
    <source>
        <dbReference type="ARBA" id="ARBA00022448"/>
    </source>
</evidence>
<dbReference type="PROSITE" id="PS50850">
    <property type="entry name" value="MFS"/>
    <property type="match status" value="1"/>
</dbReference>
<evidence type="ECO:0000256" key="6">
    <source>
        <dbReference type="ARBA" id="ARBA00023136"/>
    </source>
</evidence>
<feature type="transmembrane region" description="Helical" evidence="7">
    <location>
        <begin position="134"/>
        <end position="153"/>
    </location>
</feature>
<proteinExistence type="predicted"/>
<feature type="transmembrane region" description="Helical" evidence="7">
    <location>
        <begin position="265"/>
        <end position="283"/>
    </location>
</feature>
<accession>A0A859FAN2</accession>
<feature type="transmembrane region" description="Helical" evidence="7">
    <location>
        <begin position="239"/>
        <end position="258"/>
    </location>
</feature>
<feature type="transmembrane region" description="Helical" evidence="7">
    <location>
        <begin position="349"/>
        <end position="369"/>
    </location>
</feature>
<dbReference type="Proteomes" id="UP000318138">
    <property type="component" value="Chromosome"/>
</dbReference>
<evidence type="ECO:0000313" key="9">
    <source>
        <dbReference type="EMBL" id="QKS70309.1"/>
    </source>
</evidence>
<sequence>MNPYKLILAGLPMIAVSYGLSRFSFGLMLPYINQTLEMQPATTGIISSLSYLAYCVAILLAMIYSKRVTPKTILIVAGTASVVGLSIIAGSPNPLILGIGIFVAGLSTGFASPPYAGIVRANIADTEQNQTNSWINSGTSIGTALAGIVALVIGDQWRVSYLAFMIVALAVLAINYKVLPKNHSSGANRAIRFGKADVQRSLKLIIASMLLGISSAAYWTFSRDYIVNLEEAPAFLGQGFWIIIGLAGLLGGTVGAVINRFGLVVAFRLSVIVLALSSATIVATVTSALIGVLSAILFGSSYIFMSGVLILWGIRIFKDSPSLGIGIPFIFLAAGQVIGSAVAGGLAGAIGFDAVFLVYAAVGFVALVLKPKE</sequence>
<dbReference type="InterPro" id="IPR050189">
    <property type="entry name" value="MFS_Efflux_Transporters"/>
</dbReference>
<keyword evidence="6 7" id="KW-0472">Membrane</keyword>
<feature type="transmembrane region" description="Helical" evidence="7">
    <location>
        <begin position="159"/>
        <end position="179"/>
    </location>
</feature>
<evidence type="ECO:0000256" key="5">
    <source>
        <dbReference type="ARBA" id="ARBA00022989"/>
    </source>
</evidence>
<dbReference type="GO" id="GO:0005886">
    <property type="term" value="C:plasma membrane"/>
    <property type="evidence" value="ECO:0007669"/>
    <property type="project" value="UniProtKB-SubCell"/>
</dbReference>
<dbReference type="Pfam" id="PF07690">
    <property type="entry name" value="MFS_1"/>
    <property type="match status" value="1"/>
</dbReference>
<keyword evidence="2" id="KW-0813">Transport</keyword>
<evidence type="ECO:0000313" key="10">
    <source>
        <dbReference type="Proteomes" id="UP000318138"/>
    </source>
</evidence>
<feature type="transmembrane region" description="Helical" evidence="7">
    <location>
        <begin position="289"/>
        <end position="311"/>
    </location>
</feature>
<feature type="domain" description="Major facilitator superfamily (MFS) profile" evidence="8">
    <location>
        <begin position="5"/>
        <end position="373"/>
    </location>
</feature>
<feature type="transmembrane region" description="Helical" evidence="7">
    <location>
        <begin position="72"/>
        <end position="89"/>
    </location>
</feature>
<evidence type="ECO:0000256" key="7">
    <source>
        <dbReference type="SAM" id="Phobius"/>
    </source>
</evidence>
<protein>
    <submittedName>
        <fullName evidence="9">MFS transporter</fullName>
    </submittedName>
</protein>
<feature type="transmembrane region" description="Helical" evidence="7">
    <location>
        <begin position="323"/>
        <end position="343"/>
    </location>
</feature>
<gene>
    <name evidence="9" type="ORF">FLK61_26485</name>
</gene>
<organism evidence="9 10">
    <name type="scientific">Paenalkalicoccus suaedae</name>
    <dbReference type="NCBI Taxonomy" id="2592382"/>
    <lineage>
        <taxon>Bacteria</taxon>
        <taxon>Bacillati</taxon>
        <taxon>Bacillota</taxon>
        <taxon>Bacilli</taxon>
        <taxon>Bacillales</taxon>
        <taxon>Bacillaceae</taxon>
        <taxon>Paenalkalicoccus</taxon>
    </lineage>
</organism>
<dbReference type="KEGG" id="psua:FLK61_26485"/>
<keyword evidence="5 7" id="KW-1133">Transmembrane helix</keyword>
<evidence type="ECO:0000256" key="1">
    <source>
        <dbReference type="ARBA" id="ARBA00004651"/>
    </source>
</evidence>
<evidence type="ECO:0000256" key="4">
    <source>
        <dbReference type="ARBA" id="ARBA00022692"/>
    </source>
</evidence>
<dbReference type="AlphaFoldDB" id="A0A859FAN2"/>
<dbReference type="RefSeq" id="WP_176008349.1">
    <property type="nucleotide sequence ID" value="NZ_CP041372.2"/>
</dbReference>
<dbReference type="GO" id="GO:0022857">
    <property type="term" value="F:transmembrane transporter activity"/>
    <property type="evidence" value="ECO:0007669"/>
    <property type="project" value="InterPro"/>
</dbReference>
<feature type="transmembrane region" description="Helical" evidence="7">
    <location>
        <begin position="45"/>
        <end position="65"/>
    </location>
</feature>
<dbReference type="InterPro" id="IPR020846">
    <property type="entry name" value="MFS_dom"/>
</dbReference>
<dbReference type="EMBL" id="CP041372">
    <property type="protein sequence ID" value="QKS70309.1"/>
    <property type="molecule type" value="Genomic_DNA"/>
</dbReference>
<dbReference type="SUPFAM" id="SSF103473">
    <property type="entry name" value="MFS general substrate transporter"/>
    <property type="match status" value="1"/>
</dbReference>
<feature type="transmembrane region" description="Helical" evidence="7">
    <location>
        <begin position="200"/>
        <end position="219"/>
    </location>
</feature>
<keyword evidence="10" id="KW-1185">Reference proteome</keyword>
<keyword evidence="4 7" id="KW-0812">Transmembrane</keyword>
<evidence type="ECO:0000259" key="8">
    <source>
        <dbReference type="PROSITE" id="PS50850"/>
    </source>
</evidence>
<dbReference type="InterPro" id="IPR011701">
    <property type="entry name" value="MFS"/>
</dbReference>
<feature type="transmembrane region" description="Helical" evidence="7">
    <location>
        <begin position="95"/>
        <end position="113"/>
    </location>
</feature>
<name>A0A859FAN2_9BACI</name>
<keyword evidence="3" id="KW-1003">Cell membrane</keyword>
<comment type="subcellular location">
    <subcellularLocation>
        <location evidence="1">Cell membrane</location>
        <topology evidence="1">Multi-pass membrane protein</topology>
    </subcellularLocation>
</comment>
<evidence type="ECO:0000256" key="3">
    <source>
        <dbReference type="ARBA" id="ARBA00022475"/>
    </source>
</evidence>
<dbReference type="PANTHER" id="PTHR43124">
    <property type="entry name" value="PURINE EFFLUX PUMP PBUE"/>
    <property type="match status" value="1"/>
</dbReference>
<dbReference type="InterPro" id="IPR036259">
    <property type="entry name" value="MFS_trans_sf"/>
</dbReference>
<dbReference type="Gene3D" id="1.20.1250.20">
    <property type="entry name" value="MFS general substrate transporter like domains"/>
    <property type="match status" value="1"/>
</dbReference>
<dbReference type="PANTHER" id="PTHR43124:SF3">
    <property type="entry name" value="CHLORAMPHENICOL EFFLUX PUMP RV0191"/>
    <property type="match status" value="1"/>
</dbReference>
<reference evidence="10" key="1">
    <citation type="submission" date="2019-07" db="EMBL/GenBank/DDBJ databases">
        <title>Bacillus alkalisoli sp. nov. isolated from saline soil.</title>
        <authorList>
            <person name="Sun J.-Q."/>
            <person name="Xu L."/>
        </authorList>
    </citation>
    <scope>NUCLEOTIDE SEQUENCE [LARGE SCALE GENOMIC DNA]</scope>
    <source>
        <strain evidence="10">M4U3P1</strain>
    </source>
</reference>